<keyword evidence="2" id="KW-1185">Reference proteome</keyword>
<dbReference type="EMBL" id="JAYMYQ010000006">
    <property type="protein sequence ID" value="KAK7324159.1"/>
    <property type="molecule type" value="Genomic_DNA"/>
</dbReference>
<gene>
    <name evidence="1" type="ORF">VNO77_27682</name>
</gene>
<proteinExistence type="predicted"/>
<evidence type="ECO:0000313" key="2">
    <source>
        <dbReference type="Proteomes" id="UP001367508"/>
    </source>
</evidence>
<reference evidence="1 2" key="1">
    <citation type="submission" date="2024-01" db="EMBL/GenBank/DDBJ databases">
        <title>The genomes of 5 underutilized Papilionoideae crops provide insights into root nodulation and disease resistanc.</title>
        <authorList>
            <person name="Jiang F."/>
        </authorList>
    </citation>
    <scope>NUCLEOTIDE SEQUENCE [LARGE SCALE GENOMIC DNA]</scope>
    <source>
        <strain evidence="1">LVBAO_FW01</strain>
        <tissue evidence="1">Leaves</tissue>
    </source>
</reference>
<name>A0AAN9KYA8_CANGL</name>
<protein>
    <submittedName>
        <fullName evidence="1">Uncharacterized protein</fullName>
    </submittedName>
</protein>
<organism evidence="1 2">
    <name type="scientific">Canavalia gladiata</name>
    <name type="common">Sword bean</name>
    <name type="synonym">Dolichos gladiatus</name>
    <dbReference type="NCBI Taxonomy" id="3824"/>
    <lineage>
        <taxon>Eukaryota</taxon>
        <taxon>Viridiplantae</taxon>
        <taxon>Streptophyta</taxon>
        <taxon>Embryophyta</taxon>
        <taxon>Tracheophyta</taxon>
        <taxon>Spermatophyta</taxon>
        <taxon>Magnoliopsida</taxon>
        <taxon>eudicotyledons</taxon>
        <taxon>Gunneridae</taxon>
        <taxon>Pentapetalae</taxon>
        <taxon>rosids</taxon>
        <taxon>fabids</taxon>
        <taxon>Fabales</taxon>
        <taxon>Fabaceae</taxon>
        <taxon>Papilionoideae</taxon>
        <taxon>50 kb inversion clade</taxon>
        <taxon>NPAAA clade</taxon>
        <taxon>indigoferoid/millettioid clade</taxon>
        <taxon>Phaseoleae</taxon>
        <taxon>Canavalia</taxon>
    </lineage>
</organism>
<sequence>MNIPNIICYDRIVGPCSAMLFLSQVGSLRHSSRPDGLQQHQVVSLQLIEIRDLTLGSKQFQDGYRPLSLNRREAKVKGLIGSLRNKVLNLHFQISHGSEVCGQAILLLLSKYTRQHIDLNYK</sequence>
<dbReference type="AlphaFoldDB" id="A0AAN9KYA8"/>
<accession>A0AAN9KYA8</accession>
<comment type="caution">
    <text evidence="1">The sequence shown here is derived from an EMBL/GenBank/DDBJ whole genome shotgun (WGS) entry which is preliminary data.</text>
</comment>
<dbReference type="Proteomes" id="UP001367508">
    <property type="component" value="Unassembled WGS sequence"/>
</dbReference>
<evidence type="ECO:0000313" key="1">
    <source>
        <dbReference type="EMBL" id="KAK7324159.1"/>
    </source>
</evidence>